<accession>A0AAV9HWN5</accession>
<dbReference type="EMBL" id="MU864940">
    <property type="protein sequence ID" value="KAK4465370.1"/>
    <property type="molecule type" value="Genomic_DNA"/>
</dbReference>
<keyword evidence="1" id="KW-0175">Coiled coil</keyword>
<name>A0AAV9HWN5_9PEZI</name>
<keyword evidence="4" id="KW-1185">Reference proteome</keyword>
<evidence type="ECO:0000313" key="3">
    <source>
        <dbReference type="EMBL" id="KAK4465370.1"/>
    </source>
</evidence>
<dbReference type="Proteomes" id="UP001321749">
    <property type="component" value="Unassembled WGS sequence"/>
</dbReference>
<dbReference type="AlphaFoldDB" id="A0AAV9HWN5"/>
<evidence type="ECO:0000256" key="2">
    <source>
        <dbReference type="SAM" id="MobiDB-lite"/>
    </source>
</evidence>
<reference evidence="3" key="1">
    <citation type="journal article" date="2023" name="Mol. Phylogenet. Evol.">
        <title>Genome-scale phylogeny and comparative genomics of the fungal order Sordariales.</title>
        <authorList>
            <person name="Hensen N."/>
            <person name="Bonometti L."/>
            <person name="Westerberg I."/>
            <person name="Brannstrom I.O."/>
            <person name="Guillou S."/>
            <person name="Cros-Aarteil S."/>
            <person name="Calhoun S."/>
            <person name="Haridas S."/>
            <person name="Kuo A."/>
            <person name="Mondo S."/>
            <person name="Pangilinan J."/>
            <person name="Riley R."/>
            <person name="LaButti K."/>
            <person name="Andreopoulos B."/>
            <person name="Lipzen A."/>
            <person name="Chen C."/>
            <person name="Yan M."/>
            <person name="Daum C."/>
            <person name="Ng V."/>
            <person name="Clum A."/>
            <person name="Steindorff A."/>
            <person name="Ohm R.A."/>
            <person name="Martin F."/>
            <person name="Silar P."/>
            <person name="Natvig D.O."/>
            <person name="Lalanne C."/>
            <person name="Gautier V."/>
            <person name="Ament-Velasquez S.L."/>
            <person name="Kruys A."/>
            <person name="Hutchinson M.I."/>
            <person name="Powell A.J."/>
            <person name="Barry K."/>
            <person name="Miller A.N."/>
            <person name="Grigoriev I.V."/>
            <person name="Debuchy R."/>
            <person name="Gladieux P."/>
            <person name="Hiltunen Thoren M."/>
            <person name="Johannesson H."/>
        </authorList>
    </citation>
    <scope>NUCLEOTIDE SEQUENCE</scope>
    <source>
        <strain evidence="3">PSN324</strain>
    </source>
</reference>
<feature type="compositionally biased region" description="Polar residues" evidence="2">
    <location>
        <begin position="8"/>
        <end position="20"/>
    </location>
</feature>
<feature type="region of interest" description="Disordered" evidence="2">
    <location>
        <begin position="1"/>
        <end position="46"/>
    </location>
</feature>
<evidence type="ECO:0000313" key="4">
    <source>
        <dbReference type="Proteomes" id="UP001321749"/>
    </source>
</evidence>
<gene>
    <name evidence="3" type="ORF">QBC42DRAFT_294336</name>
</gene>
<protein>
    <submittedName>
        <fullName evidence="3">Uncharacterized protein</fullName>
    </submittedName>
</protein>
<organism evidence="3 4">
    <name type="scientific">Cladorrhinum samala</name>
    <dbReference type="NCBI Taxonomy" id="585594"/>
    <lineage>
        <taxon>Eukaryota</taxon>
        <taxon>Fungi</taxon>
        <taxon>Dikarya</taxon>
        <taxon>Ascomycota</taxon>
        <taxon>Pezizomycotina</taxon>
        <taxon>Sordariomycetes</taxon>
        <taxon>Sordariomycetidae</taxon>
        <taxon>Sordariales</taxon>
        <taxon>Podosporaceae</taxon>
        <taxon>Cladorrhinum</taxon>
    </lineage>
</organism>
<reference evidence="3" key="2">
    <citation type="submission" date="2023-06" db="EMBL/GenBank/DDBJ databases">
        <authorList>
            <consortium name="Lawrence Berkeley National Laboratory"/>
            <person name="Mondo S.J."/>
            <person name="Hensen N."/>
            <person name="Bonometti L."/>
            <person name="Westerberg I."/>
            <person name="Brannstrom I.O."/>
            <person name="Guillou S."/>
            <person name="Cros-Aarteil S."/>
            <person name="Calhoun S."/>
            <person name="Haridas S."/>
            <person name="Kuo A."/>
            <person name="Pangilinan J."/>
            <person name="Riley R."/>
            <person name="Labutti K."/>
            <person name="Andreopoulos B."/>
            <person name="Lipzen A."/>
            <person name="Chen C."/>
            <person name="Yanf M."/>
            <person name="Daum C."/>
            <person name="Ng V."/>
            <person name="Clum A."/>
            <person name="Steindorff A."/>
            <person name="Ohm R."/>
            <person name="Martin F."/>
            <person name="Silar P."/>
            <person name="Natvig D."/>
            <person name="Lalanne C."/>
            <person name="Gautier V."/>
            <person name="Ament-Velasquez S.L."/>
            <person name="Kruys A."/>
            <person name="Hutchinson M.I."/>
            <person name="Powell A.J."/>
            <person name="Barry K."/>
            <person name="Miller A.N."/>
            <person name="Grigoriev I.V."/>
            <person name="Debuchy R."/>
            <person name="Gladieux P."/>
            <person name="Thoren M.H."/>
            <person name="Johannesson H."/>
        </authorList>
    </citation>
    <scope>NUCLEOTIDE SEQUENCE</scope>
    <source>
        <strain evidence="3">PSN324</strain>
    </source>
</reference>
<sequence length="458" mass="50793">MTEKDCSCNVTNRGQPTRSTRAQERSQPSRSARSRSSDYATDGRQEAKTVEQLQAALNEKEQIIAQQETWMAQGANVVAELQTRLKEKETIIAEQEGRIAREAKAATHLQAGLDEKNKMIAEQQRRTADLEDEKDRLIDEQGRMLKSLSHELTKTKLELIEAPVLGDDELTEGWRSLDFKITQLIKRAYDYRAQKNVDPAALESVFGGLSGKHLLTLGSHRLYLLKAYIWTCLTDWVFGPHGHMWAARAHSSFAALCFDLEKYTTKSSAETGGPLISLGEYAKWLSRTSMIMETVYKRDTQCRLIMQDDAKSLQDHLRPFQKDPTAVDGGLARDLLELVEAACALDFKMARAGAHYRLFIFDPSKTLHLQLQHSERRFGMDMDATIMDAASSSANEGASAGAVVDVVVSPGIIKIGAGSGSEFGVSSVLVKSQVICAKNLPVDRPKPGLIGHVVKLLF</sequence>
<feature type="coiled-coil region" evidence="1">
    <location>
        <begin position="78"/>
        <end position="140"/>
    </location>
</feature>
<proteinExistence type="predicted"/>
<evidence type="ECO:0000256" key="1">
    <source>
        <dbReference type="SAM" id="Coils"/>
    </source>
</evidence>
<comment type="caution">
    <text evidence="3">The sequence shown here is derived from an EMBL/GenBank/DDBJ whole genome shotgun (WGS) entry which is preliminary data.</text>
</comment>